<accession>A0A5B3GDH7</accession>
<dbReference type="RefSeq" id="WP_015546771.1">
    <property type="nucleotide sequence ID" value="NZ_CATXTW010000006.1"/>
</dbReference>
<sequence length="141" mass="15231">MKLKRSISLLLLAVYLFATAGTALASLTCKCVAMKARTEHACCCHCLHVADLPAAAGGEMRAPCCGNHHSTEIELYVSSSFDNNERYTRCIVLDLPPALAAECPCPAHVPFLREKVAERRTPFVREASACSVGFRAPPVLV</sequence>
<reference evidence="2 3" key="1">
    <citation type="journal article" date="2019" name="Nat. Med.">
        <title>A library of human gut bacterial isolates paired with longitudinal multiomics data enables mechanistic microbiome research.</title>
        <authorList>
            <person name="Poyet M."/>
            <person name="Groussin M."/>
            <person name="Gibbons S.M."/>
            <person name="Avila-Pacheco J."/>
            <person name="Jiang X."/>
            <person name="Kearney S.M."/>
            <person name="Perrotta A.R."/>
            <person name="Berdy B."/>
            <person name="Zhao S."/>
            <person name="Lieberman T.D."/>
            <person name="Swanson P.K."/>
            <person name="Smith M."/>
            <person name="Roesemann S."/>
            <person name="Alexander J.E."/>
            <person name="Rich S.A."/>
            <person name="Livny J."/>
            <person name="Vlamakis H."/>
            <person name="Clish C."/>
            <person name="Bullock K."/>
            <person name="Deik A."/>
            <person name="Scott J."/>
            <person name="Pierce K.A."/>
            <person name="Xavier R.J."/>
            <person name="Alm E.J."/>
        </authorList>
    </citation>
    <scope>NUCLEOTIDE SEQUENCE [LARGE SCALE GENOMIC DNA]</scope>
    <source>
        <strain evidence="2 3">BIOML-A2</strain>
    </source>
</reference>
<dbReference type="GeneID" id="92758047"/>
<organism evidence="2 3">
    <name type="scientific">Alistipes shahii</name>
    <dbReference type="NCBI Taxonomy" id="328814"/>
    <lineage>
        <taxon>Bacteria</taxon>
        <taxon>Pseudomonadati</taxon>
        <taxon>Bacteroidota</taxon>
        <taxon>Bacteroidia</taxon>
        <taxon>Bacteroidales</taxon>
        <taxon>Rikenellaceae</taxon>
        <taxon>Alistipes</taxon>
    </lineage>
</organism>
<keyword evidence="1" id="KW-0732">Signal</keyword>
<feature type="chain" id="PRO_5023145128" evidence="1">
    <location>
        <begin position="26"/>
        <end position="141"/>
    </location>
</feature>
<feature type="signal peptide" evidence="1">
    <location>
        <begin position="1"/>
        <end position="25"/>
    </location>
</feature>
<dbReference type="EMBL" id="VVXK01000003">
    <property type="protein sequence ID" value="KAA2371497.1"/>
    <property type="molecule type" value="Genomic_DNA"/>
</dbReference>
<evidence type="ECO:0000313" key="2">
    <source>
        <dbReference type="EMBL" id="KAA2371497.1"/>
    </source>
</evidence>
<dbReference type="Proteomes" id="UP000323567">
    <property type="component" value="Unassembled WGS sequence"/>
</dbReference>
<evidence type="ECO:0000313" key="3">
    <source>
        <dbReference type="Proteomes" id="UP000323567"/>
    </source>
</evidence>
<gene>
    <name evidence="2" type="ORF">F2Y13_03760</name>
</gene>
<dbReference type="AlphaFoldDB" id="A0A5B3GDH7"/>
<protein>
    <submittedName>
        <fullName evidence="2">Uncharacterized protein</fullName>
    </submittedName>
</protein>
<name>A0A5B3GDH7_9BACT</name>
<comment type="caution">
    <text evidence="2">The sequence shown here is derived from an EMBL/GenBank/DDBJ whole genome shotgun (WGS) entry which is preliminary data.</text>
</comment>
<evidence type="ECO:0000256" key="1">
    <source>
        <dbReference type="SAM" id="SignalP"/>
    </source>
</evidence>
<proteinExistence type="predicted"/>